<accession>A0ABR2JQD9</accession>
<dbReference type="InterPro" id="IPR000795">
    <property type="entry name" value="T_Tr_GTP-bd_dom"/>
</dbReference>
<evidence type="ECO:0000313" key="5">
    <source>
        <dbReference type="EMBL" id="KAK8881003.1"/>
    </source>
</evidence>
<comment type="caution">
    <text evidence="5">The sequence shown here is derived from an EMBL/GenBank/DDBJ whole genome shotgun (WGS) entry which is preliminary data.</text>
</comment>
<evidence type="ECO:0000259" key="4">
    <source>
        <dbReference type="PROSITE" id="PS51722"/>
    </source>
</evidence>
<keyword evidence="1" id="KW-0547">Nucleotide-binding</keyword>
<dbReference type="Gene3D" id="3.40.50.300">
    <property type="entry name" value="P-loop containing nucleotide triphosphate hydrolases"/>
    <property type="match status" value="1"/>
</dbReference>
<feature type="coiled-coil region" evidence="3">
    <location>
        <begin position="8"/>
        <end position="38"/>
    </location>
</feature>
<dbReference type="InterPro" id="IPR027417">
    <property type="entry name" value="P-loop_NTPase"/>
</dbReference>
<evidence type="ECO:0000313" key="6">
    <source>
        <dbReference type="Proteomes" id="UP001470230"/>
    </source>
</evidence>
<gene>
    <name evidence="5" type="ORF">M9Y10_003712</name>
</gene>
<sequence>MKIDLAYLNEVNKEKNRLQDQIDQLVKENEQLKTMLANKSVPTKTVPTRVNIFNHNKKVINVAVIGQTNSGKSTLVGNLLYKSGFIDNNEFKQIEKEAIDHGKSSLKYAFVSDKMEEERERGFTIKCSSSFIETSEHYYRIIDTPGSLNYIDNLINELSNADITILVVDPTPYQRTQFSLIAFTFGAKFVLVAINEMDDTAINYSKPYFNAIKDQFTKQLTGIGFKEDHLFFVPVSGFNGENLTNKSSKLSWWNNGTLLETLDSIEIPDKADDDKPLRFIV</sequence>
<protein>
    <recommendedName>
        <fullName evidence="4">Tr-type G domain-containing protein</fullName>
    </recommendedName>
</protein>
<keyword evidence="2" id="KW-0342">GTP-binding</keyword>
<dbReference type="PRINTS" id="PR00315">
    <property type="entry name" value="ELONGATNFCT"/>
</dbReference>
<organism evidence="5 6">
    <name type="scientific">Tritrichomonas musculus</name>
    <dbReference type="NCBI Taxonomy" id="1915356"/>
    <lineage>
        <taxon>Eukaryota</taxon>
        <taxon>Metamonada</taxon>
        <taxon>Parabasalia</taxon>
        <taxon>Tritrichomonadida</taxon>
        <taxon>Tritrichomonadidae</taxon>
        <taxon>Tritrichomonas</taxon>
    </lineage>
</organism>
<proteinExistence type="predicted"/>
<name>A0ABR2JQD9_9EUKA</name>
<evidence type="ECO:0000256" key="2">
    <source>
        <dbReference type="ARBA" id="ARBA00023134"/>
    </source>
</evidence>
<feature type="domain" description="Tr-type G" evidence="4">
    <location>
        <begin position="57"/>
        <end position="277"/>
    </location>
</feature>
<dbReference type="PROSITE" id="PS51722">
    <property type="entry name" value="G_TR_2"/>
    <property type="match status" value="1"/>
</dbReference>
<keyword evidence="6" id="KW-1185">Reference proteome</keyword>
<evidence type="ECO:0000256" key="3">
    <source>
        <dbReference type="SAM" id="Coils"/>
    </source>
</evidence>
<keyword evidence="3" id="KW-0175">Coiled coil</keyword>
<dbReference type="SUPFAM" id="SSF52540">
    <property type="entry name" value="P-loop containing nucleoside triphosphate hydrolases"/>
    <property type="match status" value="1"/>
</dbReference>
<reference evidence="5 6" key="1">
    <citation type="submission" date="2024-04" db="EMBL/GenBank/DDBJ databases">
        <title>Tritrichomonas musculus Genome.</title>
        <authorList>
            <person name="Alves-Ferreira E."/>
            <person name="Grigg M."/>
            <person name="Lorenzi H."/>
            <person name="Galac M."/>
        </authorList>
    </citation>
    <scope>NUCLEOTIDE SEQUENCE [LARGE SCALE GENOMIC DNA]</scope>
    <source>
        <strain evidence="5 6">EAF2021</strain>
    </source>
</reference>
<dbReference type="PANTHER" id="PTHR23115">
    <property type="entry name" value="TRANSLATION FACTOR"/>
    <property type="match status" value="1"/>
</dbReference>
<dbReference type="Proteomes" id="UP001470230">
    <property type="component" value="Unassembled WGS sequence"/>
</dbReference>
<dbReference type="Pfam" id="PF00009">
    <property type="entry name" value="GTP_EFTU"/>
    <property type="match status" value="1"/>
</dbReference>
<dbReference type="InterPro" id="IPR050100">
    <property type="entry name" value="TRAFAC_GTPase_members"/>
</dbReference>
<evidence type="ECO:0000256" key="1">
    <source>
        <dbReference type="ARBA" id="ARBA00022741"/>
    </source>
</evidence>
<dbReference type="EMBL" id="JAPFFF010000010">
    <property type="protein sequence ID" value="KAK8881003.1"/>
    <property type="molecule type" value="Genomic_DNA"/>
</dbReference>